<accession>A0A846MHL8</accession>
<dbReference type="AlphaFoldDB" id="A0A846MHL8"/>
<reference evidence="1 2" key="1">
    <citation type="submission" date="2020-03" db="EMBL/GenBank/DDBJ databases">
        <title>Genomic Encyclopedia of Type Strains, Phase IV (KMG-IV): sequencing the most valuable type-strain genomes for metagenomic binning, comparative biology and taxonomic classification.</title>
        <authorList>
            <person name="Goeker M."/>
        </authorList>
    </citation>
    <scope>NUCLEOTIDE SEQUENCE [LARGE SCALE GENOMIC DNA]</scope>
    <source>
        <strain evidence="1 2">DSM 21299</strain>
    </source>
</reference>
<dbReference type="Proteomes" id="UP000576821">
    <property type="component" value="Unassembled WGS sequence"/>
</dbReference>
<dbReference type="EMBL" id="JAASQR010000003">
    <property type="protein sequence ID" value="NIJ17516.1"/>
    <property type="molecule type" value="Genomic_DNA"/>
</dbReference>
<evidence type="ECO:0000313" key="1">
    <source>
        <dbReference type="EMBL" id="NIJ17516.1"/>
    </source>
</evidence>
<gene>
    <name evidence="1" type="ORF">FHS54_002505</name>
</gene>
<name>A0A846MHL8_9SPHN</name>
<comment type="caution">
    <text evidence="1">The sequence shown here is derived from an EMBL/GenBank/DDBJ whole genome shotgun (WGS) entry which is preliminary data.</text>
</comment>
<evidence type="ECO:0000313" key="2">
    <source>
        <dbReference type="Proteomes" id="UP000576821"/>
    </source>
</evidence>
<dbReference type="RefSeq" id="WP_167304089.1">
    <property type="nucleotide sequence ID" value="NZ_JAASQR010000003.1"/>
</dbReference>
<sequence>MAFDSPIASAFRSRVEDETRFLETCEGGDEGAPDRKSIWLLGIEPGWSLADQALDAVGLRKKAEALHHYGIEMQLQWPYNRNAFKFLAALKGHPVESYRQFARTVRPFERGSLGYFKANLFPEPFNNTGEWTVEAVEKTGFASKAAYQTWLREARFPVFRAWVEKCRPKLVIGTGLTHLADFLAITGTVESPPPRFFEVNGHPKRLHIATSGTVPVAILPHLSGGSHSLNSYEATRIAADIVRTVLSD</sequence>
<keyword evidence="2" id="KW-1185">Reference proteome</keyword>
<organism evidence="1 2">
    <name type="scientific">Sphingobium vermicomposti</name>
    <dbReference type="NCBI Taxonomy" id="529005"/>
    <lineage>
        <taxon>Bacteria</taxon>
        <taxon>Pseudomonadati</taxon>
        <taxon>Pseudomonadota</taxon>
        <taxon>Alphaproteobacteria</taxon>
        <taxon>Sphingomonadales</taxon>
        <taxon>Sphingomonadaceae</taxon>
        <taxon>Sphingobium</taxon>
    </lineage>
</organism>
<protein>
    <recommendedName>
        <fullName evidence="3">Uracil-DNA glycosylase-like domain-containing protein</fullName>
    </recommendedName>
</protein>
<proteinExistence type="predicted"/>
<evidence type="ECO:0008006" key="3">
    <source>
        <dbReference type="Google" id="ProtNLM"/>
    </source>
</evidence>